<sequence>MLSFSSNIFPQTLTFQGKAVLHRWGGRVAMFSSETPFGLANKMCIFCEAIV</sequence>
<dbReference type="KEGG" id="ftj:FTUN_7856"/>
<name>A0A6M5Z448_9BACT</name>
<accession>A0A6M5Z448</accession>
<evidence type="ECO:0000313" key="2">
    <source>
        <dbReference type="Proteomes" id="UP000503447"/>
    </source>
</evidence>
<organism evidence="1 2">
    <name type="scientific">Frigoriglobus tundricola</name>
    <dbReference type="NCBI Taxonomy" id="2774151"/>
    <lineage>
        <taxon>Bacteria</taxon>
        <taxon>Pseudomonadati</taxon>
        <taxon>Planctomycetota</taxon>
        <taxon>Planctomycetia</taxon>
        <taxon>Gemmatales</taxon>
        <taxon>Gemmataceae</taxon>
        <taxon>Frigoriglobus</taxon>
    </lineage>
</organism>
<evidence type="ECO:0000313" key="1">
    <source>
        <dbReference type="EMBL" id="QJX00232.1"/>
    </source>
</evidence>
<protein>
    <submittedName>
        <fullName evidence="1">Uncharacterized protein</fullName>
    </submittedName>
</protein>
<dbReference type="AlphaFoldDB" id="A0A6M5Z448"/>
<proteinExistence type="predicted"/>
<reference evidence="2" key="1">
    <citation type="submission" date="2020-05" db="EMBL/GenBank/DDBJ databases">
        <title>Frigoriglobus tundricola gen. nov., sp. nov., a psychrotolerant cellulolytic planctomycete of the family Gemmataceae with two divergent copies of 16S rRNA gene.</title>
        <authorList>
            <person name="Kulichevskaya I.S."/>
            <person name="Ivanova A.A."/>
            <person name="Naumoff D.G."/>
            <person name="Beletsky A.V."/>
            <person name="Rijpstra W.I.C."/>
            <person name="Sinninghe Damste J.S."/>
            <person name="Mardanov A.V."/>
            <person name="Ravin N.V."/>
            <person name="Dedysh S.N."/>
        </authorList>
    </citation>
    <scope>NUCLEOTIDE SEQUENCE [LARGE SCALE GENOMIC DNA]</scope>
    <source>
        <strain evidence="2">PL17</strain>
    </source>
</reference>
<dbReference type="EMBL" id="CP053452">
    <property type="protein sequence ID" value="QJX00232.1"/>
    <property type="molecule type" value="Genomic_DNA"/>
</dbReference>
<dbReference type="Proteomes" id="UP000503447">
    <property type="component" value="Chromosome"/>
</dbReference>
<gene>
    <name evidence="1" type="ORF">FTUN_7856</name>
</gene>
<keyword evidence="2" id="KW-1185">Reference proteome</keyword>